<keyword evidence="2 5" id="KW-0812">Transmembrane</keyword>
<dbReference type="EMBL" id="JAUSUC010000001">
    <property type="protein sequence ID" value="MDQ0213635.1"/>
    <property type="molecule type" value="Genomic_DNA"/>
</dbReference>
<evidence type="ECO:0000256" key="3">
    <source>
        <dbReference type="ARBA" id="ARBA00022989"/>
    </source>
</evidence>
<organism evidence="6 7">
    <name type="scientific">Oikeobacillus pervagus</name>
    <dbReference type="NCBI Taxonomy" id="1325931"/>
    <lineage>
        <taxon>Bacteria</taxon>
        <taxon>Bacillati</taxon>
        <taxon>Bacillota</taxon>
        <taxon>Bacilli</taxon>
        <taxon>Bacillales</taxon>
        <taxon>Bacillaceae</taxon>
        <taxon>Oikeobacillus</taxon>
    </lineage>
</organism>
<keyword evidence="7" id="KW-1185">Reference proteome</keyword>
<dbReference type="Proteomes" id="UP001237207">
    <property type="component" value="Unassembled WGS sequence"/>
</dbReference>
<keyword evidence="3 5" id="KW-1133">Transmembrane helix</keyword>
<evidence type="ECO:0000256" key="5">
    <source>
        <dbReference type="SAM" id="Phobius"/>
    </source>
</evidence>
<dbReference type="GO" id="GO:0032259">
    <property type="term" value="P:methylation"/>
    <property type="evidence" value="ECO:0007669"/>
    <property type="project" value="UniProtKB-KW"/>
</dbReference>
<evidence type="ECO:0000256" key="2">
    <source>
        <dbReference type="ARBA" id="ARBA00022692"/>
    </source>
</evidence>
<dbReference type="RefSeq" id="WP_307255622.1">
    <property type="nucleotide sequence ID" value="NZ_JAUSUC010000001.1"/>
</dbReference>
<keyword evidence="6" id="KW-0808">Transferase</keyword>
<evidence type="ECO:0000313" key="6">
    <source>
        <dbReference type="EMBL" id="MDQ0213635.1"/>
    </source>
</evidence>
<evidence type="ECO:0000256" key="4">
    <source>
        <dbReference type="ARBA" id="ARBA00023136"/>
    </source>
</evidence>
<feature type="transmembrane region" description="Helical" evidence="5">
    <location>
        <begin position="42"/>
        <end position="63"/>
    </location>
</feature>
<proteinExistence type="predicted"/>
<gene>
    <name evidence="6" type="ORF">J2S13_000029</name>
</gene>
<comment type="caution">
    <text evidence="6">The sequence shown here is derived from an EMBL/GenBank/DDBJ whole genome shotgun (WGS) entry which is preliminary data.</text>
</comment>
<dbReference type="AlphaFoldDB" id="A0AAJ1T2F9"/>
<evidence type="ECO:0000313" key="7">
    <source>
        <dbReference type="Proteomes" id="UP001237207"/>
    </source>
</evidence>
<dbReference type="InterPro" id="IPR007269">
    <property type="entry name" value="ICMT_MeTrfase"/>
</dbReference>
<feature type="transmembrane region" description="Helical" evidence="5">
    <location>
        <begin position="70"/>
        <end position="89"/>
    </location>
</feature>
<protein>
    <submittedName>
        <fullName evidence="6">Methyltransferase</fullName>
    </submittedName>
</protein>
<reference evidence="6" key="1">
    <citation type="submission" date="2023-07" db="EMBL/GenBank/DDBJ databases">
        <title>Genomic Encyclopedia of Type Strains, Phase IV (KMG-IV): sequencing the most valuable type-strain genomes for metagenomic binning, comparative biology and taxonomic classification.</title>
        <authorList>
            <person name="Goeker M."/>
        </authorList>
    </citation>
    <scope>NUCLEOTIDE SEQUENCE</scope>
    <source>
        <strain evidence="6">DSM 23947</strain>
    </source>
</reference>
<sequence>MPVFFAFIFFVIIQRIIELIMAKRNEKWMKAEGAKEFGQNHYYWMVLLHTMFFLTLMGEVVFFHRSTSDFFFLWLFLFVLLQIGRIWVIQSLGRYWNTKIIVLKDADTVRTGPYKWFRHPNYMIVTLELAVIPLMFQAYFTLFLFAILNQWILLNRISIEEKALTMHTKYQEVLDGRRNLLFLRKKHEENS</sequence>
<name>A0AAJ1T2F9_9BACI</name>
<keyword evidence="4 5" id="KW-0472">Membrane</keyword>
<dbReference type="GO" id="GO:0016020">
    <property type="term" value="C:membrane"/>
    <property type="evidence" value="ECO:0007669"/>
    <property type="project" value="UniProtKB-SubCell"/>
</dbReference>
<dbReference type="Gene3D" id="1.20.120.1630">
    <property type="match status" value="1"/>
</dbReference>
<dbReference type="Pfam" id="PF04140">
    <property type="entry name" value="ICMT"/>
    <property type="match status" value="1"/>
</dbReference>
<dbReference type="InterPro" id="IPR052527">
    <property type="entry name" value="Metal_cation-efflux_comp"/>
</dbReference>
<accession>A0AAJ1T2F9</accession>
<evidence type="ECO:0000256" key="1">
    <source>
        <dbReference type="ARBA" id="ARBA00004141"/>
    </source>
</evidence>
<comment type="subcellular location">
    <subcellularLocation>
        <location evidence="1">Membrane</location>
        <topology evidence="1">Multi-pass membrane protein</topology>
    </subcellularLocation>
</comment>
<dbReference type="GO" id="GO:0004671">
    <property type="term" value="F:protein C-terminal S-isoprenylcysteine carboxyl O-methyltransferase activity"/>
    <property type="evidence" value="ECO:0007669"/>
    <property type="project" value="InterPro"/>
</dbReference>
<feature type="transmembrane region" description="Helical" evidence="5">
    <location>
        <begin position="122"/>
        <end position="148"/>
    </location>
</feature>
<dbReference type="PANTHER" id="PTHR43847">
    <property type="entry name" value="BLL3993 PROTEIN"/>
    <property type="match status" value="1"/>
</dbReference>
<dbReference type="PANTHER" id="PTHR43847:SF1">
    <property type="entry name" value="BLL3993 PROTEIN"/>
    <property type="match status" value="1"/>
</dbReference>
<keyword evidence="6" id="KW-0489">Methyltransferase</keyword>